<feature type="region of interest" description="Disordered" evidence="1">
    <location>
        <begin position="1"/>
        <end position="28"/>
    </location>
</feature>
<dbReference type="InParanoid" id="A0A165B5U5"/>
<dbReference type="AlphaFoldDB" id="A0A165B5U5"/>
<dbReference type="Proteomes" id="UP000076871">
    <property type="component" value="Unassembled WGS sequence"/>
</dbReference>
<reference evidence="2 3" key="1">
    <citation type="journal article" date="2016" name="Mol. Biol. Evol.">
        <title>Comparative Genomics of Early-Diverging Mushroom-Forming Fungi Provides Insights into the Origins of Lignocellulose Decay Capabilities.</title>
        <authorList>
            <person name="Nagy L.G."/>
            <person name="Riley R."/>
            <person name="Tritt A."/>
            <person name="Adam C."/>
            <person name="Daum C."/>
            <person name="Floudas D."/>
            <person name="Sun H."/>
            <person name="Yadav J.S."/>
            <person name="Pangilinan J."/>
            <person name="Larsson K.H."/>
            <person name="Matsuura K."/>
            <person name="Barry K."/>
            <person name="Labutti K."/>
            <person name="Kuo R."/>
            <person name="Ohm R.A."/>
            <person name="Bhattacharya S.S."/>
            <person name="Shirouzu T."/>
            <person name="Yoshinaga Y."/>
            <person name="Martin F.M."/>
            <person name="Grigoriev I.V."/>
            <person name="Hibbett D.S."/>
        </authorList>
    </citation>
    <scope>NUCLEOTIDE SEQUENCE [LARGE SCALE GENOMIC DNA]</scope>
    <source>
        <strain evidence="2 3">93-53</strain>
    </source>
</reference>
<proteinExistence type="predicted"/>
<evidence type="ECO:0000256" key="1">
    <source>
        <dbReference type="SAM" id="MobiDB-lite"/>
    </source>
</evidence>
<gene>
    <name evidence="2" type="ORF">LAESUDRAFT_764728</name>
</gene>
<organism evidence="2 3">
    <name type="scientific">Laetiporus sulphureus 93-53</name>
    <dbReference type="NCBI Taxonomy" id="1314785"/>
    <lineage>
        <taxon>Eukaryota</taxon>
        <taxon>Fungi</taxon>
        <taxon>Dikarya</taxon>
        <taxon>Basidiomycota</taxon>
        <taxon>Agaricomycotina</taxon>
        <taxon>Agaricomycetes</taxon>
        <taxon>Polyporales</taxon>
        <taxon>Laetiporus</taxon>
    </lineage>
</organism>
<sequence>MAPNSPLPLPRSLSSSLGDPATPSFSQRPVTLVTSPCKVMDAKDTVMGVVYSA</sequence>
<evidence type="ECO:0000313" key="3">
    <source>
        <dbReference type="Proteomes" id="UP000076871"/>
    </source>
</evidence>
<name>A0A165B5U5_9APHY</name>
<dbReference type="RefSeq" id="XP_040758045.1">
    <property type="nucleotide sequence ID" value="XM_040913494.1"/>
</dbReference>
<keyword evidence="3" id="KW-1185">Reference proteome</keyword>
<protein>
    <submittedName>
        <fullName evidence="2">Uncharacterized protein</fullName>
    </submittedName>
</protein>
<accession>A0A165B5U5</accession>
<evidence type="ECO:0000313" key="2">
    <source>
        <dbReference type="EMBL" id="KZT00305.1"/>
    </source>
</evidence>
<dbReference type="GeneID" id="63830522"/>
<dbReference type="EMBL" id="KV427689">
    <property type="protein sequence ID" value="KZT00305.1"/>
    <property type="molecule type" value="Genomic_DNA"/>
</dbReference>